<name>A0A0P1BGV9_9BASI</name>
<feature type="region of interest" description="Disordered" evidence="1">
    <location>
        <begin position="303"/>
        <end position="333"/>
    </location>
</feature>
<dbReference type="Proteomes" id="UP000054845">
    <property type="component" value="Unassembled WGS sequence"/>
</dbReference>
<feature type="compositionally biased region" description="Low complexity" evidence="1">
    <location>
        <begin position="257"/>
        <end position="269"/>
    </location>
</feature>
<feature type="region of interest" description="Disordered" evidence="1">
    <location>
        <begin position="44"/>
        <end position="64"/>
    </location>
</feature>
<feature type="region of interest" description="Disordered" evidence="1">
    <location>
        <begin position="95"/>
        <end position="122"/>
    </location>
</feature>
<sequence length="333" mass="35632">MLKRVNLSAAYVLLSTIALNALASPTDALGPRTENFGSGWRGHISAIKGNDSPNERRTTYGGSDGDITNLETEGRIHRHSDAAVEKVQNVLLPRFTKRAEEVPQKTDQGEESDSTEGDDFDLSQNLAYNQTHVVRKGPEGEPQNQRGTLGSSINGFLHGFGTGLGAGSGINWQRGAVGGGWNAGIEKSGVGFGGGYTLTPHNFTFGQGSRFGPISINISFNITDAGDIQLHFDTTSHAPLVCKSRVARPNDGDTKQPEVVTETETGNETPGRRDVGTGDEAPLALPLAFTSYDCLIAQHKYDGGPEKQLQKEEQPEKTKTTTPSDEPQPTDDA</sequence>
<evidence type="ECO:0000256" key="2">
    <source>
        <dbReference type="SAM" id="SignalP"/>
    </source>
</evidence>
<dbReference type="OrthoDB" id="5201530at2759"/>
<keyword evidence="2" id="KW-0732">Signal</keyword>
<reference evidence="3 4" key="1">
    <citation type="submission" date="2014-09" db="EMBL/GenBank/DDBJ databases">
        <authorList>
            <person name="Magalhaes I.L.F."/>
            <person name="Oliveira U."/>
            <person name="Santos F.R."/>
            <person name="Vidigal T.H.D.A."/>
            <person name="Brescovit A.D."/>
            <person name="Santos A.J."/>
        </authorList>
    </citation>
    <scope>NUCLEOTIDE SEQUENCE [LARGE SCALE GENOMIC DNA]</scope>
</reference>
<evidence type="ECO:0000313" key="3">
    <source>
        <dbReference type="EMBL" id="CEH15257.1"/>
    </source>
</evidence>
<evidence type="ECO:0000313" key="4">
    <source>
        <dbReference type="Proteomes" id="UP000054845"/>
    </source>
</evidence>
<accession>A0A0P1BGV9</accession>
<dbReference type="EMBL" id="CCYA01000260">
    <property type="protein sequence ID" value="CEH15257.1"/>
    <property type="molecule type" value="Genomic_DNA"/>
</dbReference>
<protein>
    <submittedName>
        <fullName evidence="3">Uncharacterized protein</fullName>
    </submittedName>
</protein>
<feature type="compositionally biased region" description="Acidic residues" evidence="1">
    <location>
        <begin position="109"/>
        <end position="121"/>
    </location>
</feature>
<feature type="compositionally biased region" description="Basic and acidic residues" evidence="1">
    <location>
        <begin position="303"/>
        <end position="319"/>
    </location>
</feature>
<organism evidence="3 4">
    <name type="scientific">Ceraceosorus bombacis</name>
    <dbReference type="NCBI Taxonomy" id="401625"/>
    <lineage>
        <taxon>Eukaryota</taxon>
        <taxon>Fungi</taxon>
        <taxon>Dikarya</taxon>
        <taxon>Basidiomycota</taxon>
        <taxon>Ustilaginomycotina</taxon>
        <taxon>Exobasidiomycetes</taxon>
        <taxon>Ceraceosorales</taxon>
        <taxon>Ceraceosoraceae</taxon>
        <taxon>Ceraceosorus</taxon>
    </lineage>
</organism>
<feature type="compositionally biased region" description="Basic and acidic residues" evidence="1">
    <location>
        <begin position="97"/>
        <end position="108"/>
    </location>
</feature>
<dbReference type="AlphaFoldDB" id="A0A0P1BGV9"/>
<feature type="chain" id="PRO_5006059481" evidence="2">
    <location>
        <begin position="24"/>
        <end position="333"/>
    </location>
</feature>
<evidence type="ECO:0000256" key="1">
    <source>
        <dbReference type="SAM" id="MobiDB-lite"/>
    </source>
</evidence>
<feature type="signal peptide" evidence="2">
    <location>
        <begin position="1"/>
        <end position="23"/>
    </location>
</feature>
<proteinExistence type="predicted"/>
<keyword evidence="4" id="KW-1185">Reference proteome</keyword>
<feature type="region of interest" description="Disordered" evidence="1">
    <location>
        <begin position="246"/>
        <end position="280"/>
    </location>
</feature>